<keyword evidence="1" id="KW-0732">Signal</keyword>
<reference evidence="2 3" key="1">
    <citation type="submission" date="2014-03" db="EMBL/GenBank/DDBJ databases">
        <title>Genome sequence of Sphingobium yanoikuyae B1.</title>
        <authorList>
            <person name="Gan H.M."/>
            <person name="Gan H.Y."/>
            <person name="Savka M.A."/>
        </authorList>
    </citation>
    <scope>NUCLEOTIDE SEQUENCE [LARGE SCALE GENOMIC DNA]</scope>
    <source>
        <strain evidence="2 3">B1</strain>
    </source>
</reference>
<dbReference type="Proteomes" id="UP000028534">
    <property type="component" value="Unassembled WGS sequence"/>
</dbReference>
<proteinExistence type="predicted"/>
<name>A0A084EKC7_SPHYA</name>
<dbReference type="RefSeq" id="WP_037520190.1">
    <property type="nucleotide sequence ID" value="NZ_JGVR01000016.1"/>
</dbReference>
<protein>
    <recommendedName>
        <fullName evidence="4">Lipoprotein</fullName>
    </recommendedName>
</protein>
<dbReference type="STRING" id="13690.AX777_00810"/>
<dbReference type="PATRIC" id="fig|13690.10.peg.2840"/>
<dbReference type="PANTHER" id="PTHR39335">
    <property type="entry name" value="BLL4220 PROTEIN"/>
    <property type="match status" value="1"/>
</dbReference>
<dbReference type="EMBL" id="JGVR01000016">
    <property type="protein sequence ID" value="KEZ18419.1"/>
    <property type="molecule type" value="Genomic_DNA"/>
</dbReference>
<evidence type="ECO:0000256" key="1">
    <source>
        <dbReference type="SAM" id="SignalP"/>
    </source>
</evidence>
<dbReference type="GO" id="GO:0043448">
    <property type="term" value="P:alkane catabolic process"/>
    <property type="evidence" value="ECO:0007669"/>
    <property type="project" value="TreeGrafter"/>
</dbReference>
<evidence type="ECO:0000313" key="2">
    <source>
        <dbReference type="EMBL" id="KEZ18419.1"/>
    </source>
</evidence>
<comment type="caution">
    <text evidence="2">The sequence shown here is derived from an EMBL/GenBank/DDBJ whole genome shotgun (WGS) entry which is preliminary data.</text>
</comment>
<feature type="chain" id="PRO_5001774183" description="Lipoprotein" evidence="1">
    <location>
        <begin position="22"/>
        <end position="263"/>
    </location>
</feature>
<gene>
    <name evidence="2" type="ORF">CP98_02766</name>
</gene>
<feature type="signal peptide" evidence="1">
    <location>
        <begin position="1"/>
        <end position="21"/>
    </location>
</feature>
<dbReference type="PANTHER" id="PTHR39335:SF1">
    <property type="entry name" value="BLL4220 PROTEIN"/>
    <property type="match status" value="1"/>
</dbReference>
<evidence type="ECO:0000313" key="3">
    <source>
        <dbReference type="Proteomes" id="UP000028534"/>
    </source>
</evidence>
<organism evidence="2 3">
    <name type="scientific">Sphingobium yanoikuyae</name>
    <name type="common">Sphingomonas yanoikuyae</name>
    <dbReference type="NCBI Taxonomy" id="13690"/>
    <lineage>
        <taxon>Bacteria</taxon>
        <taxon>Pseudomonadati</taxon>
        <taxon>Pseudomonadota</taxon>
        <taxon>Alphaproteobacteria</taxon>
        <taxon>Sphingomonadales</taxon>
        <taxon>Sphingomonadaceae</taxon>
        <taxon>Sphingobium</taxon>
    </lineage>
</organism>
<accession>A0A084EKC7</accession>
<sequence>MWRRAAAILWLAQPAALWAQAADLPPEAASGEPLPAGVSVRKVGEQSVYVDAHGRTLYGMDMRAVTGRTGHQPLWCSGDCLTQWTPLAAPAKAEIVPAPPEFGGDRKAPRLKQDGADWIVMQGPSGPQWVYKRVNLVFTHAGERPGTIGHEGEDGLVWNSLKYVPAAPKIDAPADVTARLVDGRYLLVDGQGNLLITHKGKACGTACADWRVFPAGMARRGMGAWTVRPDGDRAQWAYRDRPVFTIEGDDPADIPADAEPLIP</sequence>
<evidence type="ECO:0008006" key="4">
    <source>
        <dbReference type="Google" id="ProtNLM"/>
    </source>
</evidence>
<dbReference type="AlphaFoldDB" id="A0A084EKC7"/>